<feature type="compositionally biased region" description="Polar residues" evidence="1">
    <location>
        <begin position="61"/>
        <end position="70"/>
    </location>
</feature>
<reference evidence="2" key="3">
    <citation type="submission" date="2025-09" db="UniProtKB">
        <authorList>
            <consortium name="Ensembl"/>
        </authorList>
    </citation>
    <scope>IDENTIFICATION</scope>
</reference>
<sequence length="105" mass="11793">LCDVLSKPQHCPTKPQRCPSKPQRCPSKPQRCPPKPQRCPPKPQRCPSKPQPKHQHCPTAKLTSQRNSMNGREPSRESQHSHTGTAHHPNVCACYRLGEFGVCVQ</sequence>
<evidence type="ECO:0000256" key="1">
    <source>
        <dbReference type="SAM" id="MobiDB-lite"/>
    </source>
</evidence>
<proteinExistence type="predicted"/>
<feature type="region of interest" description="Disordered" evidence="1">
    <location>
        <begin position="1"/>
        <end position="88"/>
    </location>
</feature>
<protein>
    <recommendedName>
        <fullName evidence="4">IGFBP N-terminal domain-containing protein</fullName>
    </recommendedName>
</protein>
<feature type="compositionally biased region" description="Pro residues" evidence="1">
    <location>
        <begin position="31"/>
        <end position="44"/>
    </location>
</feature>
<reference evidence="2 3" key="1">
    <citation type="submission" date="2020-10" db="EMBL/GenBank/DDBJ databases">
        <title>Pygocentrus nattereri (red-bellied piranha) genome, fPygNat1, primary haplotype.</title>
        <authorList>
            <person name="Myers G."/>
            <person name="Meyer A."/>
            <person name="Karagic N."/>
            <person name="Pippel M."/>
            <person name="Winkler S."/>
            <person name="Tracey A."/>
            <person name="Wood J."/>
            <person name="Formenti G."/>
            <person name="Howe K."/>
            <person name="Fedrigo O."/>
            <person name="Jarvis E.D."/>
        </authorList>
    </citation>
    <scope>NUCLEOTIDE SEQUENCE [LARGE SCALE GENOMIC DNA]</scope>
</reference>
<dbReference type="Proteomes" id="UP001501920">
    <property type="component" value="Chromosome 6"/>
</dbReference>
<keyword evidence="3" id="KW-1185">Reference proteome</keyword>
<evidence type="ECO:0008006" key="4">
    <source>
        <dbReference type="Google" id="ProtNLM"/>
    </source>
</evidence>
<name>A0AAR2L2R6_PYGNA</name>
<dbReference type="AlphaFoldDB" id="A0AAR2L2R6"/>
<evidence type="ECO:0000313" key="3">
    <source>
        <dbReference type="Proteomes" id="UP001501920"/>
    </source>
</evidence>
<dbReference type="Ensembl" id="ENSPNAT00000084156.1">
    <property type="protein sequence ID" value="ENSPNAP00000070835.1"/>
    <property type="gene ID" value="ENSPNAG00000032633.1"/>
</dbReference>
<evidence type="ECO:0000313" key="2">
    <source>
        <dbReference type="Ensembl" id="ENSPNAP00000070835.1"/>
    </source>
</evidence>
<accession>A0AAR2L2R6</accession>
<reference evidence="2" key="2">
    <citation type="submission" date="2025-08" db="UniProtKB">
        <authorList>
            <consortium name="Ensembl"/>
        </authorList>
    </citation>
    <scope>IDENTIFICATION</scope>
</reference>
<organism evidence="2 3">
    <name type="scientific">Pygocentrus nattereri</name>
    <name type="common">Red-bellied piranha</name>
    <dbReference type="NCBI Taxonomy" id="42514"/>
    <lineage>
        <taxon>Eukaryota</taxon>
        <taxon>Metazoa</taxon>
        <taxon>Chordata</taxon>
        <taxon>Craniata</taxon>
        <taxon>Vertebrata</taxon>
        <taxon>Euteleostomi</taxon>
        <taxon>Actinopterygii</taxon>
        <taxon>Neopterygii</taxon>
        <taxon>Teleostei</taxon>
        <taxon>Ostariophysi</taxon>
        <taxon>Characiformes</taxon>
        <taxon>Characoidei</taxon>
        <taxon>Pygocentrus</taxon>
    </lineage>
</organism>